<feature type="compositionally biased region" description="Basic residues" evidence="6">
    <location>
        <begin position="1"/>
        <end position="18"/>
    </location>
</feature>
<keyword evidence="5" id="KW-0539">Nucleus</keyword>
<dbReference type="Pfam" id="PF03343">
    <property type="entry name" value="SART-1"/>
    <property type="match status" value="1"/>
</dbReference>
<feature type="region of interest" description="Disordered" evidence="6">
    <location>
        <begin position="451"/>
        <end position="472"/>
    </location>
</feature>
<keyword evidence="3" id="KW-0507">mRNA processing</keyword>
<feature type="compositionally biased region" description="Basic residues" evidence="6">
    <location>
        <begin position="29"/>
        <end position="42"/>
    </location>
</feature>
<dbReference type="GO" id="GO:0046540">
    <property type="term" value="C:U4/U6 x U5 tri-snRNP complex"/>
    <property type="evidence" value="ECO:0007669"/>
    <property type="project" value="InterPro"/>
</dbReference>
<evidence type="ECO:0000256" key="2">
    <source>
        <dbReference type="ARBA" id="ARBA00006076"/>
    </source>
</evidence>
<reference evidence="7 8" key="1">
    <citation type="submission" date="2022-12" db="EMBL/GenBank/DDBJ databases">
        <title>Chromosome-level genome assembly of true bugs.</title>
        <authorList>
            <person name="Ma L."/>
            <person name="Li H."/>
        </authorList>
    </citation>
    <scope>NUCLEOTIDE SEQUENCE [LARGE SCALE GENOMIC DNA]</scope>
    <source>
        <strain evidence="7">Lab_2022b</strain>
    </source>
</reference>
<evidence type="ECO:0000313" key="7">
    <source>
        <dbReference type="EMBL" id="KAK9507413.1"/>
    </source>
</evidence>
<dbReference type="EMBL" id="JAPXFL010000004">
    <property type="protein sequence ID" value="KAK9507413.1"/>
    <property type="molecule type" value="Genomic_DNA"/>
</dbReference>
<feature type="compositionally biased region" description="Pro residues" evidence="6">
    <location>
        <begin position="73"/>
        <end position="85"/>
    </location>
</feature>
<dbReference type="Proteomes" id="UP001461498">
    <property type="component" value="Unassembled WGS sequence"/>
</dbReference>
<dbReference type="PANTHER" id="PTHR14152">
    <property type="entry name" value="SQUAMOUS CELL CARCINOMA ANTIGEN RECOGNISED BY CYTOTOXIC T LYMPHOCYTES"/>
    <property type="match status" value="1"/>
</dbReference>
<evidence type="ECO:0000256" key="4">
    <source>
        <dbReference type="ARBA" id="ARBA00023187"/>
    </source>
</evidence>
<organism evidence="7 8">
    <name type="scientific">Rhynocoris fuscipes</name>
    <dbReference type="NCBI Taxonomy" id="488301"/>
    <lineage>
        <taxon>Eukaryota</taxon>
        <taxon>Metazoa</taxon>
        <taxon>Ecdysozoa</taxon>
        <taxon>Arthropoda</taxon>
        <taxon>Hexapoda</taxon>
        <taxon>Insecta</taxon>
        <taxon>Pterygota</taxon>
        <taxon>Neoptera</taxon>
        <taxon>Paraneoptera</taxon>
        <taxon>Hemiptera</taxon>
        <taxon>Heteroptera</taxon>
        <taxon>Panheteroptera</taxon>
        <taxon>Cimicomorpha</taxon>
        <taxon>Reduviidae</taxon>
        <taxon>Harpactorinae</taxon>
        <taxon>Harpactorini</taxon>
        <taxon>Rhynocoris</taxon>
    </lineage>
</organism>
<feature type="compositionally biased region" description="Basic and acidic residues" evidence="6">
    <location>
        <begin position="19"/>
        <end position="28"/>
    </location>
</feature>
<protein>
    <recommendedName>
        <fullName evidence="9">U4/U6.U5 tri-snRNP-associated protein 1</fullName>
    </recommendedName>
</protein>
<proteinExistence type="inferred from homology"/>
<evidence type="ECO:0000256" key="5">
    <source>
        <dbReference type="ARBA" id="ARBA00023242"/>
    </source>
</evidence>
<sequence length="787" mass="88293">MGKKHKKESKKRKHRSRSRSTDKESEKEKRKHHKRHHKKREKCKRETISISSQSDDDVICVPPPPKISKEEISPPPAPKIVPPAPKITSPKSSSPPPPVSSSSDNSLSIEQTNALRAKLGLKPLALPKAVAPPVKDGDAVSKDNKDGTLITSGSEEFVHKPAENLGDKKETEKLRERLAERKAKREIEKKLLSVPSLGQASDDEESAASWVKKNKKIVEERMKAEQKAKELDEMDEVFGIGDLVEDEIKREKNLAYTAANLKGLKVEHSLDGFSEGKAVILTLKDKDVLNEEEEDTLVNVNMVDDEKYKKNVINKKLKPYQYNGVEEPDEMDFDEPPAVLAKYDEEIDGIKKRSFKIGEEDIEARKEAIKQKLQKKSKKTLESLSLPEPKIASEYYTPSEMIKIKKPKKKKKIRTPILKADDLLKANGAEDSANHLGRRRPVGGDIKLEIKPEVKEEGDPLAMDVEEDEPPLAVIDEPVKIEVDDDTELQLALKKARRLKQLPPEKLQSRLPKVEEVLQQIKEEPADIDPTGSAIVLNSTAEFCRTLGDIPTYGLAGNRDEDPSLLLDFETERDKIKKLDEEADDRGGWNDVAMDEKVVEIRQAEAPILDAEPDLGSGISGALRMAMSKGYLEKEATSRPSASRFAHLAAQNYSIDDKAHAVEDEKLGRRERYLGPTSDFKEKDGYKPNIKLEYIDDDGHILSAKEAFRYLSHKFHGKGPGKNKVEKRMKKNEQEGLMKQMSSTDTPLGTLQMLQQKQKETQSAFVVLSGSKQTTVPPSISKTKMLK</sequence>
<feature type="region of interest" description="Disordered" evidence="6">
    <location>
        <begin position="1"/>
        <end position="111"/>
    </location>
</feature>
<evidence type="ECO:0008006" key="9">
    <source>
        <dbReference type="Google" id="ProtNLM"/>
    </source>
</evidence>
<dbReference type="InterPro" id="IPR045347">
    <property type="entry name" value="HIND"/>
</dbReference>
<comment type="caution">
    <text evidence="7">The sequence shown here is derived from an EMBL/GenBank/DDBJ whole genome shotgun (WGS) entry which is preliminary data.</text>
</comment>
<dbReference type="GO" id="GO:0000481">
    <property type="term" value="P:maturation of 5S rRNA"/>
    <property type="evidence" value="ECO:0007669"/>
    <property type="project" value="TreeGrafter"/>
</dbReference>
<dbReference type="InterPro" id="IPR005011">
    <property type="entry name" value="SNU66/SART1"/>
</dbReference>
<keyword evidence="8" id="KW-1185">Reference proteome</keyword>
<feature type="compositionally biased region" description="Basic and acidic residues" evidence="6">
    <location>
        <begin position="156"/>
        <end position="173"/>
    </location>
</feature>
<comment type="subcellular location">
    <subcellularLocation>
        <location evidence="1">Nucleus</location>
    </subcellularLocation>
</comment>
<name>A0AAW1DBF6_9HEMI</name>
<gene>
    <name evidence="7" type="ORF">O3M35_007271</name>
</gene>
<feature type="region of interest" description="Disordered" evidence="6">
    <location>
        <begin position="130"/>
        <end position="173"/>
    </location>
</feature>
<keyword evidence="4" id="KW-0508">mRNA splicing</keyword>
<evidence type="ECO:0000256" key="3">
    <source>
        <dbReference type="ARBA" id="ARBA00022664"/>
    </source>
</evidence>
<accession>A0AAW1DBF6</accession>
<feature type="compositionally biased region" description="Basic and acidic residues" evidence="6">
    <location>
        <begin position="135"/>
        <end position="146"/>
    </location>
</feature>
<evidence type="ECO:0000313" key="8">
    <source>
        <dbReference type="Proteomes" id="UP001461498"/>
    </source>
</evidence>
<evidence type="ECO:0000256" key="6">
    <source>
        <dbReference type="SAM" id="MobiDB-lite"/>
    </source>
</evidence>
<comment type="similarity">
    <text evidence="2">Belongs to the SNU66/SART1 family.</text>
</comment>
<dbReference type="AlphaFoldDB" id="A0AAW1DBF6"/>
<dbReference type="GO" id="GO:0045292">
    <property type="term" value="P:mRNA cis splicing, via spliceosome"/>
    <property type="evidence" value="ECO:0007669"/>
    <property type="project" value="TreeGrafter"/>
</dbReference>
<dbReference type="PANTHER" id="PTHR14152:SF5">
    <property type="entry name" value="U4_U6.U5 TRI-SNRNP-ASSOCIATED PROTEIN 1"/>
    <property type="match status" value="1"/>
</dbReference>
<evidence type="ECO:0000256" key="1">
    <source>
        <dbReference type="ARBA" id="ARBA00004123"/>
    </source>
</evidence>
<dbReference type="Pfam" id="PF19252">
    <property type="entry name" value="HIND"/>
    <property type="match status" value="1"/>
</dbReference>